<dbReference type="InterPro" id="IPR036388">
    <property type="entry name" value="WH-like_DNA-bd_sf"/>
</dbReference>
<dbReference type="Gene3D" id="3.40.190.290">
    <property type="match status" value="1"/>
</dbReference>
<dbReference type="PROSITE" id="PS50931">
    <property type="entry name" value="HTH_LYSR"/>
    <property type="match status" value="1"/>
</dbReference>
<feature type="domain" description="HTH lysR-type" evidence="5">
    <location>
        <begin position="17"/>
        <end position="74"/>
    </location>
</feature>
<evidence type="ECO:0000313" key="7">
    <source>
        <dbReference type="Proteomes" id="UP001524547"/>
    </source>
</evidence>
<reference evidence="6 7" key="1">
    <citation type="submission" date="2022-06" db="EMBL/GenBank/DDBJ databases">
        <title>Rhizosaccharibacter gen. nov. sp. nov. KSS12, endophytic bacteria isolated from sugarcane.</title>
        <authorList>
            <person name="Pitiwittayakul N."/>
        </authorList>
    </citation>
    <scope>NUCLEOTIDE SEQUENCE [LARGE SCALE GENOMIC DNA]</scope>
    <source>
        <strain evidence="6 7">KSS12</strain>
    </source>
</reference>
<proteinExistence type="inferred from homology"/>
<evidence type="ECO:0000313" key="6">
    <source>
        <dbReference type="EMBL" id="MCQ8240072.1"/>
    </source>
</evidence>
<evidence type="ECO:0000259" key="5">
    <source>
        <dbReference type="PROSITE" id="PS50931"/>
    </source>
</evidence>
<dbReference type="InterPro" id="IPR050950">
    <property type="entry name" value="HTH-type_LysR_regulators"/>
</dbReference>
<dbReference type="InterPro" id="IPR000847">
    <property type="entry name" value="LysR_HTH_N"/>
</dbReference>
<dbReference type="PRINTS" id="PR00039">
    <property type="entry name" value="HTHLYSR"/>
</dbReference>
<sequence>MVSRTRLLPGWFSHSRLKIRHLQLLAALHRQKRLHLAADGLGISQPAASRLLVELEDGLGQPLFSRQGRTLEPTPFGEILTRRALAILSELDGARDEMNALGDGHLGRVAVGAVDGPMVELLAGIAARALEDHPRLEIALHGGSSTTLLDGLLGGHLDMVLGRPVPPFDPKLLSYAERGREDFALVARAGHPLQAQLSRHKRRFGLAELREARWVLQPRGSILRDTVDAMFLAAGTAPPDRMLSTDSFAATLSLLRETDAVSVLSEPLARQQAEYGQLTILPLDPAPSAGPYGLILPVGRSPSPAARTVLALLDAAVPPPGRTGP</sequence>
<protein>
    <submittedName>
        <fullName evidence="6">LysR substrate-binding domain-containing protein</fullName>
    </submittedName>
</protein>
<dbReference type="PANTHER" id="PTHR30419:SF8">
    <property type="entry name" value="NITROGEN ASSIMILATION TRANSCRIPTIONAL ACTIVATOR-RELATED"/>
    <property type="match status" value="1"/>
</dbReference>
<comment type="similarity">
    <text evidence="1">Belongs to the LysR transcriptional regulatory family.</text>
</comment>
<keyword evidence="4" id="KW-0804">Transcription</keyword>
<keyword evidence="7" id="KW-1185">Reference proteome</keyword>
<dbReference type="Pfam" id="PF00126">
    <property type="entry name" value="HTH_1"/>
    <property type="match status" value="1"/>
</dbReference>
<organism evidence="6 7">
    <name type="scientific">Rhizosaccharibacter radicis</name>
    <dbReference type="NCBI Taxonomy" id="2782605"/>
    <lineage>
        <taxon>Bacteria</taxon>
        <taxon>Pseudomonadati</taxon>
        <taxon>Pseudomonadota</taxon>
        <taxon>Alphaproteobacteria</taxon>
        <taxon>Acetobacterales</taxon>
        <taxon>Acetobacteraceae</taxon>
        <taxon>Rhizosaccharibacter</taxon>
    </lineage>
</organism>
<evidence type="ECO:0000256" key="3">
    <source>
        <dbReference type="ARBA" id="ARBA00023125"/>
    </source>
</evidence>
<dbReference type="Pfam" id="PF03466">
    <property type="entry name" value="LysR_substrate"/>
    <property type="match status" value="1"/>
</dbReference>
<evidence type="ECO:0000256" key="2">
    <source>
        <dbReference type="ARBA" id="ARBA00023015"/>
    </source>
</evidence>
<accession>A0ABT1VVV1</accession>
<dbReference type="RefSeq" id="WP_422918801.1">
    <property type="nucleotide sequence ID" value="NZ_JAMZEJ010000002.1"/>
</dbReference>
<keyword evidence="2" id="KW-0805">Transcription regulation</keyword>
<evidence type="ECO:0000256" key="4">
    <source>
        <dbReference type="ARBA" id="ARBA00023163"/>
    </source>
</evidence>
<dbReference type="InterPro" id="IPR005119">
    <property type="entry name" value="LysR_subst-bd"/>
</dbReference>
<gene>
    <name evidence="6" type="ORF">NFI88_04355</name>
</gene>
<dbReference type="InterPro" id="IPR036390">
    <property type="entry name" value="WH_DNA-bd_sf"/>
</dbReference>
<dbReference type="Gene3D" id="1.10.10.10">
    <property type="entry name" value="Winged helix-like DNA-binding domain superfamily/Winged helix DNA-binding domain"/>
    <property type="match status" value="1"/>
</dbReference>
<evidence type="ECO:0000256" key="1">
    <source>
        <dbReference type="ARBA" id="ARBA00009437"/>
    </source>
</evidence>
<dbReference type="Proteomes" id="UP001524547">
    <property type="component" value="Unassembled WGS sequence"/>
</dbReference>
<comment type="caution">
    <text evidence="6">The sequence shown here is derived from an EMBL/GenBank/DDBJ whole genome shotgun (WGS) entry which is preliminary data.</text>
</comment>
<keyword evidence="3" id="KW-0238">DNA-binding</keyword>
<dbReference type="EMBL" id="JAMZEJ010000002">
    <property type="protein sequence ID" value="MCQ8240072.1"/>
    <property type="molecule type" value="Genomic_DNA"/>
</dbReference>
<dbReference type="SUPFAM" id="SSF46785">
    <property type="entry name" value="Winged helix' DNA-binding domain"/>
    <property type="match status" value="1"/>
</dbReference>
<dbReference type="PANTHER" id="PTHR30419">
    <property type="entry name" value="HTH-TYPE TRANSCRIPTIONAL REGULATOR YBHD"/>
    <property type="match status" value="1"/>
</dbReference>
<dbReference type="SUPFAM" id="SSF53850">
    <property type="entry name" value="Periplasmic binding protein-like II"/>
    <property type="match status" value="1"/>
</dbReference>
<name>A0ABT1VVV1_9PROT</name>